<dbReference type="EMBL" id="CP033920">
    <property type="protein sequence ID" value="AZA49430.1"/>
    <property type="molecule type" value="Genomic_DNA"/>
</dbReference>
<organism evidence="4 5">
    <name type="scientific">Chryseobacterium carnipullorum</name>
    <dbReference type="NCBI Taxonomy" id="1124835"/>
    <lineage>
        <taxon>Bacteria</taxon>
        <taxon>Pseudomonadati</taxon>
        <taxon>Bacteroidota</taxon>
        <taxon>Flavobacteriia</taxon>
        <taxon>Flavobacteriales</taxon>
        <taxon>Weeksellaceae</taxon>
        <taxon>Chryseobacterium group</taxon>
        <taxon>Chryseobacterium</taxon>
    </lineage>
</organism>
<evidence type="ECO:0000313" key="4">
    <source>
        <dbReference type="EMBL" id="STC94329.1"/>
    </source>
</evidence>
<gene>
    <name evidence="3" type="ORF">EG346_15125</name>
    <name evidence="4" type="ORF">NCTC13533_01523</name>
</gene>
<dbReference type="Gene3D" id="3.30.70.1060">
    <property type="entry name" value="Dimeric alpha+beta barrel"/>
    <property type="match status" value="1"/>
</dbReference>
<reference evidence="4 5" key="1">
    <citation type="submission" date="2018-06" db="EMBL/GenBank/DDBJ databases">
        <authorList>
            <consortium name="Pathogen Informatics"/>
            <person name="Doyle S."/>
        </authorList>
    </citation>
    <scope>NUCLEOTIDE SEQUENCE [LARGE SCALE GENOMIC DNA]</scope>
    <source>
        <strain evidence="4 5">NCTC13533</strain>
    </source>
</reference>
<dbReference type="AlphaFoldDB" id="A0A376DT91"/>
<feature type="domain" description="YCII-related" evidence="2">
    <location>
        <begin position="23"/>
        <end position="112"/>
    </location>
</feature>
<reference evidence="3" key="3">
    <citation type="submission" date="2018-11" db="EMBL/GenBank/DDBJ databases">
        <title>Proposal to divide the Flavobacteriaceae and reorganize its genera based on Amino Acid Identity values calculated from whole genome sequences.</title>
        <authorList>
            <person name="Nicholson A.C."/>
            <person name="Gulvik C.A."/>
            <person name="Whitney A.M."/>
            <person name="Humrighouse B.W."/>
            <person name="Bell M."/>
            <person name="Holmes B."/>
            <person name="Steigerwalt A."/>
            <person name="Villarma A."/>
            <person name="Sheth M."/>
            <person name="Batra D."/>
            <person name="Pryor J."/>
            <person name="Bernardet J.-F."/>
            <person name="Hugo C."/>
            <person name="Kampfer P."/>
            <person name="Newman J."/>
            <person name="Mcquiston J.R."/>
        </authorList>
    </citation>
    <scope>NUCLEOTIDE SEQUENCE [LARGE SCALE GENOMIC DNA]</scope>
    <source>
        <strain evidence="3">G0188</strain>
    </source>
</reference>
<sequence>MKNFVLLLRANTSMDPGSFTDPKEVADRAQWLEDVKAQGVIKNLGGTMPPIPAMASSIFADGTLKEGPFMEVTHFLTGFLIIESEDLESAQKIARSNPILKAGGSVEIREIMLR</sequence>
<keyword evidence="6" id="KW-1185">Reference proteome</keyword>
<comment type="similarity">
    <text evidence="1">Belongs to the YciI family.</text>
</comment>
<reference evidence="6" key="2">
    <citation type="submission" date="2018-11" db="EMBL/GenBank/DDBJ databases">
        <title>Proposal to divide the Flavobacteriaceae and reorganize its genera based on Amino Acid Identity values calculated from whole genome sequences.</title>
        <authorList>
            <person name="Nicholson A.C."/>
            <person name="Gulvik C.A."/>
            <person name="Whitney A.M."/>
            <person name="Humrighouse B.W."/>
            <person name="Bell M."/>
            <person name="Holmes B."/>
            <person name="Steigerwalt A.G."/>
            <person name="Villarma A."/>
            <person name="Sheth M."/>
            <person name="Batra D."/>
            <person name="Pryor J."/>
            <person name="Bernardet J.-F."/>
            <person name="Hugo C."/>
            <person name="Kampfer P."/>
            <person name="Newman J."/>
            <person name="McQuiston J.R."/>
        </authorList>
    </citation>
    <scope>NUCLEOTIDE SEQUENCE [LARGE SCALE GENOMIC DNA]</scope>
    <source>
        <strain evidence="6">G0188</strain>
    </source>
</reference>
<dbReference type="SUPFAM" id="SSF54909">
    <property type="entry name" value="Dimeric alpha+beta barrel"/>
    <property type="match status" value="1"/>
</dbReference>
<accession>A0A3G6N8L7</accession>
<dbReference type="InterPro" id="IPR011008">
    <property type="entry name" value="Dimeric_a/b-barrel"/>
</dbReference>
<protein>
    <submittedName>
        <fullName evidence="4">YCII-related domain</fullName>
    </submittedName>
</protein>
<dbReference type="InterPro" id="IPR005545">
    <property type="entry name" value="YCII"/>
</dbReference>
<dbReference type="Pfam" id="PF03795">
    <property type="entry name" value="YCII"/>
    <property type="match status" value="1"/>
</dbReference>
<evidence type="ECO:0000313" key="5">
    <source>
        <dbReference type="Proteomes" id="UP000255224"/>
    </source>
</evidence>
<dbReference type="EMBL" id="UFVQ01000003">
    <property type="protein sequence ID" value="STC94329.1"/>
    <property type="molecule type" value="Genomic_DNA"/>
</dbReference>
<dbReference type="OrthoDB" id="7782105at2"/>
<dbReference type="KEGG" id="ccau:EG346_15125"/>
<evidence type="ECO:0000259" key="2">
    <source>
        <dbReference type="Pfam" id="PF03795"/>
    </source>
</evidence>
<proteinExistence type="inferred from homology"/>
<dbReference type="Proteomes" id="UP000255224">
    <property type="component" value="Unassembled WGS sequence"/>
</dbReference>
<evidence type="ECO:0000313" key="3">
    <source>
        <dbReference type="EMBL" id="AZA49430.1"/>
    </source>
</evidence>
<evidence type="ECO:0000256" key="1">
    <source>
        <dbReference type="ARBA" id="ARBA00007689"/>
    </source>
</evidence>
<dbReference type="RefSeq" id="WP_123879656.1">
    <property type="nucleotide sequence ID" value="NZ_CP033920.1"/>
</dbReference>
<name>A0A376DT91_CHRCU</name>
<accession>A0A376DT91</accession>
<dbReference type="Proteomes" id="UP000273270">
    <property type="component" value="Chromosome"/>
</dbReference>
<evidence type="ECO:0000313" key="6">
    <source>
        <dbReference type="Proteomes" id="UP000273270"/>
    </source>
</evidence>